<evidence type="ECO:0000256" key="9">
    <source>
        <dbReference type="SAM" id="MobiDB-lite"/>
    </source>
</evidence>
<name>A0A4Q7M165_9MICO</name>
<evidence type="ECO:0000256" key="8">
    <source>
        <dbReference type="ARBA" id="ARBA00048679"/>
    </source>
</evidence>
<dbReference type="SMART" id="SM00220">
    <property type="entry name" value="S_TKc"/>
    <property type="match status" value="1"/>
</dbReference>
<dbReference type="FunFam" id="3.30.200.20:FF:000035">
    <property type="entry name" value="Serine/threonine protein kinase Stk1"/>
    <property type="match status" value="1"/>
</dbReference>
<feature type="compositionally biased region" description="Low complexity" evidence="9">
    <location>
        <begin position="391"/>
        <end position="401"/>
    </location>
</feature>
<dbReference type="GO" id="GO:0045717">
    <property type="term" value="P:negative regulation of fatty acid biosynthetic process"/>
    <property type="evidence" value="ECO:0007669"/>
    <property type="project" value="UniProtKB-ARBA"/>
</dbReference>
<evidence type="ECO:0000313" key="13">
    <source>
        <dbReference type="EMBL" id="RZS60507.1"/>
    </source>
</evidence>
<dbReference type="Pfam" id="PF03793">
    <property type="entry name" value="PASTA"/>
    <property type="match status" value="4"/>
</dbReference>
<keyword evidence="2" id="KW-0723">Serine/threonine-protein kinase</keyword>
<dbReference type="InterPro" id="IPR005543">
    <property type="entry name" value="PASTA_dom"/>
</dbReference>
<feature type="domain" description="Protein kinase" evidence="11">
    <location>
        <begin position="18"/>
        <end position="285"/>
    </location>
</feature>
<dbReference type="InterPro" id="IPR000719">
    <property type="entry name" value="Prot_kinase_dom"/>
</dbReference>
<dbReference type="PANTHER" id="PTHR43289:SF34">
    <property type="entry name" value="SERINE_THREONINE-PROTEIN KINASE YBDM-RELATED"/>
    <property type="match status" value="1"/>
</dbReference>
<dbReference type="Pfam" id="PF00069">
    <property type="entry name" value="Pkinase"/>
    <property type="match status" value="1"/>
</dbReference>
<reference evidence="13 14" key="1">
    <citation type="submission" date="2019-02" db="EMBL/GenBank/DDBJ databases">
        <title>Sequencing the genomes of 1000 actinobacteria strains.</title>
        <authorList>
            <person name="Klenk H.-P."/>
        </authorList>
    </citation>
    <scope>NUCLEOTIDE SEQUENCE [LARGE SCALE GENOMIC DNA]</scope>
    <source>
        <strain evidence="13 14">DSM 16932</strain>
    </source>
</reference>
<evidence type="ECO:0000256" key="2">
    <source>
        <dbReference type="ARBA" id="ARBA00022527"/>
    </source>
</evidence>
<keyword evidence="3" id="KW-0808">Transferase</keyword>
<evidence type="ECO:0000259" key="11">
    <source>
        <dbReference type="PROSITE" id="PS50011"/>
    </source>
</evidence>
<dbReference type="SMART" id="SM00740">
    <property type="entry name" value="PASTA"/>
    <property type="match status" value="4"/>
</dbReference>
<dbReference type="OrthoDB" id="9762169at2"/>
<keyword evidence="6" id="KW-0067">ATP-binding</keyword>
<dbReference type="PROSITE" id="PS50011">
    <property type="entry name" value="PROTEIN_KINASE_DOM"/>
    <property type="match status" value="1"/>
</dbReference>
<dbReference type="PANTHER" id="PTHR43289">
    <property type="entry name" value="MITOGEN-ACTIVATED PROTEIN KINASE KINASE KINASE 20-RELATED"/>
    <property type="match status" value="1"/>
</dbReference>
<evidence type="ECO:0000256" key="5">
    <source>
        <dbReference type="ARBA" id="ARBA00022777"/>
    </source>
</evidence>
<dbReference type="RefSeq" id="WP_130412471.1">
    <property type="nucleotide sequence ID" value="NZ_SGWX01000001.1"/>
</dbReference>
<feature type="domain" description="PASTA" evidence="12">
    <location>
        <begin position="574"/>
        <end position="641"/>
    </location>
</feature>
<dbReference type="EC" id="2.7.11.1" evidence="1"/>
<sequence length="703" mass="73502">MAIVTTDPLIGRLIGGRYEIRARIARGGMATVYLAVDRRLDRDVALKVMHPHLADGVDGAAFVSRFRREARAAARLTHPGVVAVYDQGLDGETSYLTMEYVPGSNLRRELRAEGTLTLARTFDLLEQVLAALAAAHAKGLVHRDIKPENVLITAGHGHHADTAGHVKVADFGLARAVTEVTSTTTGTILGTVAYLAPEVIATGACDARTDVYAVGVLAYEMLTGTLPHDGATPIQVAFQHVHDDVAPPSQRAPWLPADVDDLVAVFTARDPGARPVDAATALELLRSARVRVEATQPDALARRAEPPEGFTRPDEAASDESDAPGDGAEPDDGRGADALDAIPLAGALTLPPPAPTPAGVDAWFPGEEGDGAATERLVEQPTTRVATAGHPTAPAVTAPDAPARRRRWPRVVGWTLTLAIVLGGSGYGAWWWFQDGPGAWTTVPSGLDDATLDAATAVLTSHGLAVSTTTQHDDTVPEGSVVSTQPGEGERVRKDGSVDLVVSLGIRMVAVPEGLVGAAQSDAEAALRSAGLGVGEARQEWSDDVPAGQVLAASHEPAEQVPHTTVVTLTVSGGPAPVTVTQQVGRDRDDARAALEDLGFRVEFTPDEASETVPAGRIIRQSPESGAPAHRLDTVMLTASSGPPIVEVPDVVGKPTAEAQRALGDAGFEVRVTRYLGGLLDRVRFQDTTGTAPKGSTVTITVF</sequence>
<evidence type="ECO:0000256" key="1">
    <source>
        <dbReference type="ARBA" id="ARBA00012513"/>
    </source>
</evidence>
<dbReference type="Gene3D" id="1.10.510.10">
    <property type="entry name" value="Transferase(Phosphotransferase) domain 1"/>
    <property type="match status" value="1"/>
</dbReference>
<evidence type="ECO:0000256" key="10">
    <source>
        <dbReference type="SAM" id="Phobius"/>
    </source>
</evidence>
<evidence type="ECO:0000313" key="14">
    <source>
        <dbReference type="Proteomes" id="UP000293852"/>
    </source>
</evidence>
<dbReference type="Gene3D" id="3.30.10.20">
    <property type="match status" value="4"/>
</dbReference>
<dbReference type="Gene3D" id="3.30.200.20">
    <property type="entry name" value="Phosphorylase Kinase, domain 1"/>
    <property type="match status" value="1"/>
</dbReference>
<accession>A0A4Q7M165</accession>
<comment type="catalytic activity">
    <reaction evidence="8">
        <text>L-seryl-[protein] + ATP = O-phospho-L-seryl-[protein] + ADP + H(+)</text>
        <dbReference type="Rhea" id="RHEA:17989"/>
        <dbReference type="Rhea" id="RHEA-COMP:9863"/>
        <dbReference type="Rhea" id="RHEA-COMP:11604"/>
        <dbReference type="ChEBI" id="CHEBI:15378"/>
        <dbReference type="ChEBI" id="CHEBI:29999"/>
        <dbReference type="ChEBI" id="CHEBI:30616"/>
        <dbReference type="ChEBI" id="CHEBI:83421"/>
        <dbReference type="ChEBI" id="CHEBI:456216"/>
        <dbReference type="EC" id="2.7.11.1"/>
    </reaction>
</comment>
<feature type="region of interest" description="Disordered" evidence="9">
    <location>
        <begin position="383"/>
        <end position="402"/>
    </location>
</feature>
<feature type="region of interest" description="Disordered" evidence="9">
    <location>
        <begin position="468"/>
        <end position="491"/>
    </location>
</feature>
<feature type="domain" description="PASTA" evidence="12">
    <location>
        <begin position="642"/>
        <end position="703"/>
    </location>
</feature>
<dbReference type="NCBIfam" id="NF033483">
    <property type="entry name" value="PknB_PASTA_kin"/>
    <property type="match status" value="1"/>
</dbReference>
<evidence type="ECO:0000256" key="4">
    <source>
        <dbReference type="ARBA" id="ARBA00022741"/>
    </source>
</evidence>
<dbReference type="EMBL" id="SGWX01000001">
    <property type="protein sequence ID" value="RZS60507.1"/>
    <property type="molecule type" value="Genomic_DNA"/>
</dbReference>
<keyword evidence="10" id="KW-1133">Transmembrane helix</keyword>
<keyword evidence="14" id="KW-1185">Reference proteome</keyword>
<gene>
    <name evidence="13" type="ORF">EV386_0765</name>
</gene>
<evidence type="ECO:0000259" key="12">
    <source>
        <dbReference type="PROSITE" id="PS51178"/>
    </source>
</evidence>
<evidence type="ECO:0000256" key="3">
    <source>
        <dbReference type="ARBA" id="ARBA00022679"/>
    </source>
</evidence>
<keyword evidence="4" id="KW-0547">Nucleotide-binding</keyword>
<comment type="catalytic activity">
    <reaction evidence="7">
        <text>L-threonyl-[protein] + ATP = O-phospho-L-threonyl-[protein] + ADP + H(+)</text>
        <dbReference type="Rhea" id="RHEA:46608"/>
        <dbReference type="Rhea" id="RHEA-COMP:11060"/>
        <dbReference type="Rhea" id="RHEA-COMP:11605"/>
        <dbReference type="ChEBI" id="CHEBI:15378"/>
        <dbReference type="ChEBI" id="CHEBI:30013"/>
        <dbReference type="ChEBI" id="CHEBI:30616"/>
        <dbReference type="ChEBI" id="CHEBI:61977"/>
        <dbReference type="ChEBI" id="CHEBI:456216"/>
        <dbReference type="EC" id="2.7.11.1"/>
    </reaction>
</comment>
<protein>
    <recommendedName>
        <fullName evidence="1">non-specific serine/threonine protein kinase</fullName>
        <ecNumber evidence="1">2.7.11.1</ecNumber>
    </recommendedName>
</protein>
<dbReference type="GO" id="GO:0005524">
    <property type="term" value="F:ATP binding"/>
    <property type="evidence" value="ECO:0007669"/>
    <property type="project" value="UniProtKB-KW"/>
</dbReference>
<dbReference type="CDD" id="cd06577">
    <property type="entry name" value="PASTA_pknB"/>
    <property type="match status" value="4"/>
</dbReference>
<dbReference type="Proteomes" id="UP000293852">
    <property type="component" value="Unassembled WGS sequence"/>
</dbReference>
<keyword evidence="5 13" id="KW-0418">Kinase</keyword>
<dbReference type="AlphaFoldDB" id="A0A4Q7M165"/>
<evidence type="ECO:0000256" key="7">
    <source>
        <dbReference type="ARBA" id="ARBA00047899"/>
    </source>
</evidence>
<comment type="caution">
    <text evidence="13">The sequence shown here is derived from an EMBL/GenBank/DDBJ whole genome shotgun (WGS) entry which is preliminary data.</text>
</comment>
<keyword evidence="10" id="KW-0472">Membrane</keyword>
<proteinExistence type="predicted"/>
<dbReference type="CDD" id="cd14014">
    <property type="entry name" value="STKc_PknB_like"/>
    <property type="match status" value="1"/>
</dbReference>
<feature type="region of interest" description="Disordered" evidence="9">
    <location>
        <begin position="296"/>
        <end position="338"/>
    </location>
</feature>
<feature type="domain" description="PASTA" evidence="12">
    <location>
        <begin position="436"/>
        <end position="504"/>
    </location>
</feature>
<dbReference type="PROSITE" id="PS00108">
    <property type="entry name" value="PROTEIN_KINASE_ST"/>
    <property type="match status" value="1"/>
</dbReference>
<feature type="transmembrane region" description="Helical" evidence="10">
    <location>
        <begin position="411"/>
        <end position="433"/>
    </location>
</feature>
<dbReference type="SUPFAM" id="SSF56112">
    <property type="entry name" value="Protein kinase-like (PK-like)"/>
    <property type="match status" value="1"/>
</dbReference>
<organism evidence="13 14">
    <name type="scientific">Xylanimonas ulmi</name>
    <dbReference type="NCBI Taxonomy" id="228973"/>
    <lineage>
        <taxon>Bacteria</taxon>
        <taxon>Bacillati</taxon>
        <taxon>Actinomycetota</taxon>
        <taxon>Actinomycetes</taxon>
        <taxon>Micrococcales</taxon>
        <taxon>Promicromonosporaceae</taxon>
        <taxon>Xylanimonas</taxon>
    </lineage>
</organism>
<dbReference type="FunFam" id="1.10.510.10:FF:000021">
    <property type="entry name" value="Serine/threonine protein kinase"/>
    <property type="match status" value="1"/>
</dbReference>
<evidence type="ECO:0000256" key="6">
    <source>
        <dbReference type="ARBA" id="ARBA00022840"/>
    </source>
</evidence>
<feature type="compositionally biased region" description="Basic and acidic residues" evidence="9">
    <location>
        <begin position="300"/>
        <end position="315"/>
    </location>
</feature>
<dbReference type="GO" id="GO:0004674">
    <property type="term" value="F:protein serine/threonine kinase activity"/>
    <property type="evidence" value="ECO:0007669"/>
    <property type="project" value="UniProtKB-KW"/>
</dbReference>
<keyword evidence="10" id="KW-0812">Transmembrane</keyword>
<dbReference type="PROSITE" id="PS51178">
    <property type="entry name" value="PASTA"/>
    <property type="match status" value="3"/>
</dbReference>
<dbReference type="InterPro" id="IPR011009">
    <property type="entry name" value="Kinase-like_dom_sf"/>
</dbReference>
<dbReference type="InterPro" id="IPR008271">
    <property type="entry name" value="Ser/Thr_kinase_AS"/>
</dbReference>